<dbReference type="Proteomes" id="UP000188879">
    <property type="component" value="Unassembled WGS sequence"/>
</dbReference>
<dbReference type="InterPro" id="IPR027432">
    <property type="entry name" value="dGTP_triphosphohydrolase_C"/>
</dbReference>
<dbReference type="RefSeq" id="WP_076957237.1">
    <property type="nucleotide sequence ID" value="NZ_MLCO01000081.1"/>
</dbReference>
<reference evidence="3 4" key="1">
    <citation type="submission" date="2016-10" db="EMBL/GenBank/DDBJ databases">
        <title>Draft Genome sequence of Roseomonas sp. strain M3.</title>
        <authorList>
            <person name="Subhash Y."/>
            <person name="Lee S."/>
        </authorList>
    </citation>
    <scope>NUCLEOTIDE SEQUENCE [LARGE SCALE GENOMIC DNA]</scope>
    <source>
        <strain evidence="3 4">M3</strain>
    </source>
</reference>
<evidence type="ECO:0000256" key="1">
    <source>
        <dbReference type="ARBA" id="ARBA00022801"/>
    </source>
</evidence>
<dbReference type="EMBL" id="MLCO01000081">
    <property type="protein sequence ID" value="ONG54718.1"/>
    <property type="molecule type" value="Genomic_DNA"/>
</dbReference>
<dbReference type="Gene3D" id="1.10.3550.10">
    <property type="entry name" value="eoxyguanosinetriphosphate triphosphohydrolase domain-like"/>
    <property type="match status" value="1"/>
</dbReference>
<dbReference type="SUPFAM" id="SSF109604">
    <property type="entry name" value="HD-domain/PDEase-like"/>
    <property type="match status" value="1"/>
</dbReference>
<dbReference type="InterPro" id="IPR006261">
    <property type="entry name" value="dGTPase"/>
</dbReference>
<dbReference type="InterPro" id="IPR006674">
    <property type="entry name" value="HD_domain"/>
</dbReference>
<sequence>MEWPALFNAGRFPDLAPRPAAGRNPFQIDQDRIVFSRPFRRLQQKTQVHPLVSNPHVRNRLLHTLEVASIGRSLGFAVGSEMKAELAAAGQTPDDLGYLVQAVCLAHDIGNPPFGHAGEEVISDFMAEWLAGPGAASGLALDADLACFDGNAQGFRILTAADGYRERGGLQLTFASLAAFIKYPWDGQDPRAARDGRPGVKFNAFATEAKAFAAVVGECGLSGPLPRHPAVWLMEAADDITYGLADLEDAVELQILSYDQYEALVLPVARVDRERLAAEDSVPQKLALLRSRAAGQMIGELKKGFLENREKILAGEMPVRKGLLDLCDGALRKAFDRIRTTNREVLYLHARKVEFEIGARDTLEKTLAVFLEACLAYAQSADKDVARMKLRPRQALSLMQDYHPRAGMTASETIRCAVDFVAGMTDNYAATLAARLRGL</sequence>
<comment type="caution">
    <text evidence="3">The sequence shown here is derived from an EMBL/GenBank/DDBJ whole genome shotgun (WGS) entry which is preliminary data.</text>
</comment>
<dbReference type="Gene3D" id="1.10.3410.10">
    <property type="entry name" value="putative deoxyguanosinetriphosphate triphosphohydrolase like domain"/>
    <property type="match status" value="1"/>
</dbReference>
<keyword evidence="1 3" id="KW-0378">Hydrolase</keyword>
<evidence type="ECO:0000313" key="4">
    <source>
        <dbReference type="Proteomes" id="UP000188879"/>
    </source>
</evidence>
<keyword evidence="4" id="KW-1185">Reference proteome</keyword>
<name>A0A1V2H5R2_9PROT</name>
<evidence type="ECO:0000259" key="2">
    <source>
        <dbReference type="PROSITE" id="PS51831"/>
    </source>
</evidence>
<dbReference type="OrthoDB" id="9803619at2"/>
<dbReference type="GO" id="GO:0016793">
    <property type="term" value="F:triphosphoric monoester hydrolase activity"/>
    <property type="evidence" value="ECO:0007669"/>
    <property type="project" value="InterPro"/>
</dbReference>
<dbReference type="AlphaFoldDB" id="A0A1V2H5R2"/>
<feature type="domain" description="HD" evidence="2">
    <location>
        <begin position="60"/>
        <end position="243"/>
    </location>
</feature>
<dbReference type="SMART" id="SM00471">
    <property type="entry name" value="HDc"/>
    <property type="match status" value="1"/>
</dbReference>
<proteinExistence type="predicted"/>
<evidence type="ECO:0000313" key="3">
    <source>
        <dbReference type="EMBL" id="ONG54718.1"/>
    </source>
</evidence>
<gene>
    <name evidence="3" type="ORF">BKE38_10135</name>
</gene>
<dbReference type="PROSITE" id="PS51831">
    <property type="entry name" value="HD"/>
    <property type="match status" value="1"/>
</dbReference>
<organism evidence="3 4">
    <name type="scientific">Teichococcus deserti</name>
    <dbReference type="NCBI Taxonomy" id="1817963"/>
    <lineage>
        <taxon>Bacteria</taxon>
        <taxon>Pseudomonadati</taxon>
        <taxon>Pseudomonadota</taxon>
        <taxon>Alphaproteobacteria</taxon>
        <taxon>Acetobacterales</taxon>
        <taxon>Roseomonadaceae</taxon>
        <taxon>Roseomonas</taxon>
    </lineage>
</organism>
<dbReference type="Gene3D" id="1.10.3210.10">
    <property type="entry name" value="Hypothetical protein af1432"/>
    <property type="match status" value="1"/>
</dbReference>
<accession>A0A1V2H5R2</accession>
<dbReference type="InterPro" id="IPR023293">
    <property type="entry name" value="dGTP_triP_hydro_central_sf"/>
</dbReference>
<protein>
    <submittedName>
        <fullName evidence="3">Deoxyguanosinetriphosphate triphosphohydrolase</fullName>
    </submittedName>
</protein>
<dbReference type="InterPro" id="IPR003607">
    <property type="entry name" value="HD/PDEase_dom"/>
</dbReference>
<dbReference type="NCBIfam" id="TIGR01353">
    <property type="entry name" value="dGTP_triPase"/>
    <property type="match status" value="1"/>
</dbReference>